<dbReference type="InterPro" id="IPR046956">
    <property type="entry name" value="RLP23-like"/>
</dbReference>
<evidence type="ECO:0000256" key="1">
    <source>
        <dbReference type="ARBA" id="ARBA00004251"/>
    </source>
</evidence>
<dbReference type="Pfam" id="PF00560">
    <property type="entry name" value="LRR_1"/>
    <property type="match status" value="7"/>
</dbReference>
<evidence type="ECO:0000256" key="7">
    <source>
        <dbReference type="ARBA" id="ARBA00022737"/>
    </source>
</evidence>
<keyword evidence="9 12" id="KW-0472">Membrane</keyword>
<feature type="transmembrane region" description="Helical" evidence="12">
    <location>
        <begin position="927"/>
        <end position="950"/>
    </location>
</feature>
<reference evidence="17" key="1">
    <citation type="submission" date="2025-08" db="UniProtKB">
        <authorList>
            <consortium name="RefSeq"/>
        </authorList>
    </citation>
    <scope>IDENTIFICATION</scope>
    <source>
        <tissue evidence="17">Seedling</tissue>
    </source>
</reference>
<evidence type="ECO:0000256" key="3">
    <source>
        <dbReference type="ARBA" id="ARBA00022475"/>
    </source>
</evidence>
<keyword evidence="3" id="KW-1003">Cell membrane</keyword>
<dbReference type="PROSITE" id="PS51450">
    <property type="entry name" value="LRR"/>
    <property type="match status" value="1"/>
</dbReference>
<dbReference type="InterPro" id="IPR013210">
    <property type="entry name" value="LRR_N_plant-typ"/>
</dbReference>
<protein>
    <submittedName>
        <fullName evidence="17">Receptor-like protein EIX2</fullName>
    </submittedName>
</protein>
<dbReference type="InterPro" id="IPR001611">
    <property type="entry name" value="Leu-rich_rpt"/>
</dbReference>
<proteinExistence type="inferred from homology"/>
<evidence type="ECO:0000256" key="12">
    <source>
        <dbReference type="SAM" id="Phobius"/>
    </source>
</evidence>
<dbReference type="InterPro" id="IPR032675">
    <property type="entry name" value="LRR_dom_sf"/>
</dbReference>
<keyword evidence="5 12" id="KW-0812">Transmembrane</keyword>
<dbReference type="InterPro" id="IPR055414">
    <property type="entry name" value="LRR_R13L4/SHOC2-like"/>
</dbReference>
<keyword evidence="10" id="KW-0675">Receptor</keyword>
<dbReference type="Pfam" id="PF13855">
    <property type="entry name" value="LRR_8"/>
    <property type="match status" value="1"/>
</dbReference>
<evidence type="ECO:0000256" key="8">
    <source>
        <dbReference type="ARBA" id="ARBA00022989"/>
    </source>
</evidence>
<dbReference type="InterPro" id="IPR003591">
    <property type="entry name" value="Leu-rich_rpt_typical-subtyp"/>
</dbReference>
<evidence type="ECO:0000256" key="13">
    <source>
        <dbReference type="SAM" id="SignalP"/>
    </source>
</evidence>
<comment type="subcellular location">
    <subcellularLocation>
        <location evidence="1">Cell membrane</location>
        <topology evidence="1">Single-pass type I membrane protein</topology>
    </subcellularLocation>
</comment>
<feature type="domain" description="Leucine-rich repeat-containing N-terminal plant-type" evidence="14">
    <location>
        <begin position="38"/>
        <end position="78"/>
    </location>
</feature>
<keyword evidence="4" id="KW-0433">Leucine-rich repeat</keyword>
<comment type="similarity">
    <text evidence="2">Belongs to the RLP family.</text>
</comment>
<evidence type="ECO:0000259" key="15">
    <source>
        <dbReference type="Pfam" id="PF23598"/>
    </source>
</evidence>
<name>A0ABM3ZXF1_ZIZJJ</name>
<evidence type="ECO:0000256" key="5">
    <source>
        <dbReference type="ARBA" id="ARBA00022692"/>
    </source>
</evidence>
<evidence type="ECO:0000256" key="11">
    <source>
        <dbReference type="ARBA" id="ARBA00023180"/>
    </source>
</evidence>
<feature type="domain" description="Disease resistance R13L4/SHOC-2-like LRR" evidence="15">
    <location>
        <begin position="126"/>
        <end position="294"/>
    </location>
</feature>
<keyword evidence="7" id="KW-0677">Repeat</keyword>
<dbReference type="PANTHER" id="PTHR48063">
    <property type="entry name" value="LRR RECEPTOR-LIKE KINASE"/>
    <property type="match status" value="1"/>
</dbReference>
<dbReference type="RefSeq" id="XP_060669148.1">
    <property type="nucleotide sequence ID" value="XM_060813165.1"/>
</dbReference>
<accession>A0ABM3ZXF1</accession>
<keyword evidence="6 13" id="KW-0732">Signal</keyword>
<dbReference type="SUPFAM" id="SSF52058">
    <property type="entry name" value="L domain-like"/>
    <property type="match status" value="2"/>
</dbReference>
<organism evidence="16 17">
    <name type="scientific">Ziziphus jujuba</name>
    <name type="common">Chinese jujube</name>
    <name type="synonym">Ziziphus sativa</name>
    <dbReference type="NCBI Taxonomy" id="326968"/>
    <lineage>
        <taxon>Eukaryota</taxon>
        <taxon>Viridiplantae</taxon>
        <taxon>Streptophyta</taxon>
        <taxon>Embryophyta</taxon>
        <taxon>Tracheophyta</taxon>
        <taxon>Spermatophyta</taxon>
        <taxon>Magnoliopsida</taxon>
        <taxon>eudicotyledons</taxon>
        <taxon>Gunneridae</taxon>
        <taxon>Pentapetalae</taxon>
        <taxon>rosids</taxon>
        <taxon>fabids</taxon>
        <taxon>Rosales</taxon>
        <taxon>Rhamnaceae</taxon>
        <taxon>Paliureae</taxon>
        <taxon>Ziziphus</taxon>
    </lineage>
</organism>
<evidence type="ECO:0000256" key="10">
    <source>
        <dbReference type="ARBA" id="ARBA00023170"/>
    </source>
</evidence>
<dbReference type="SMART" id="SM00365">
    <property type="entry name" value="LRR_SD22"/>
    <property type="match status" value="7"/>
</dbReference>
<evidence type="ECO:0000259" key="14">
    <source>
        <dbReference type="Pfam" id="PF08263"/>
    </source>
</evidence>
<evidence type="ECO:0000256" key="4">
    <source>
        <dbReference type="ARBA" id="ARBA00022614"/>
    </source>
</evidence>
<sequence>MRGTGRSLSLCAGLVLSIATVAIICEGGKITVQARCIDSERQALLDFKQGLEDYHNTLSSWTSSEEEDCCQWRGIKCDNKTNHVVVLLLGARRDHRPDNIGHDYSKYFHDFDYYVIEVPESKFGGEIGSSLVKLKSLRHLDLSYNDFSRIPEFIGSLTRLRYLNLGFNPISGTIPSQLGNLTRLRFLALDRADELIADNLEWLPRLSSLTTLKLGTLTLSKPADWLQSIKMAPSLSSLELFECYFPYKVATSSLSHINSSNSLRALVIKHSKFHPTAIPWLLNVSYNLVNLTIKHSEIIGPLPNSFDSMRSLENIDLKSNKLEGGIPKSLGNLCNVKSLDLSFNLLNDTLHLIETLTGCTAKSLEILYLQGNELVGSLPDLSQFSSLKELRLADNKLNGSLAESIGQLSNLEILEVSSNYITGVISKAHLQKLSKLKGLDLSFNSLTLNFESKWVPPFQLFSLKLSSCKLGAPFPGWLQTQVKLINIDISKSGISDNIPDWFYNLTPKLINLNLSFNSFKGILPNFPLRYDIYPVIDLSSNQFYGSVPVSLANASALIISNNSITTFKLFLCTEVSDRPTTFLDLSNNMLSESLPDCWMHLGKLRVLNLENNKLSGNIPSSLGSLDQISTLRLSNNSISGILPSSLKNCSLLRLLDVGQNNLYGEIPTWIGDYLTDLIVLHLKSNRFYGSLPLSLCHLSDIQILDLSLNDLSGVIPRCFHNFTPMIHGVHDSDSSAFVDGIDASYIIDQSRGYGRIFVNYEYITWKGKNYKYDKNLRLLRIIDLSSNKLSGEIPTNLTNLVELVQLNLSRNNLSGTIPESIGKMKLLESLDLSHNQLSGKIPMGLADISFLTFLDLSNNQLWGRIPTGTQLQSFAASDYSENRGLCGPPLNVRCCGDGELQETSTSCETGAGRNVEEDDEEWVDMSWFYMGIGVGFGIGFLGTCGLAWYFNTSWRRVYFNQLLNGRRWRTSKYGARLRRPL</sequence>
<dbReference type="Gene3D" id="3.80.10.10">
    <property type="entry name" value="Ribonuclease Inhibitor"/>
    <property type="match status" value="4"/>
</dbReference>
<feature type="signal peptide" evidence="13">
    <location>
        <begin position="1"/>
        <end position="27"/>
    </location>
</feature>
<evidence type="ECO:0000256" key="2">
    <source>
        <dbReference type="ARBA" id="ARBA00009592"/>
    </source>
</evidence>
<dbReference type="Pfam" id="PF08263">
    <property type="entry name" value="LRRNT_2"/>
    <property type="match status" value="1"/>
</dbReference>
<evidence type="ECO:0000313" key="16">
    <source>
        <dbReference type="Proteomes" id="UP001652623"/>
    </source>
</evidence>
<gene>
    <name evidence="17" type="primary">LOC125420246</name>
</gene>
<dbReference type="PANTHER" id="PTHR48063:SF101">
    <property type="entry name" value="LRR RECEPTOR-LIKE SERINE_THREONINE-PROTEIN KINASE FLS2"/>
    <property type="match status" value="1"/>
</dbReference>
<dbReference type="SMART" id="SM00369">
    <property type="entry name" value="LRR_TYP"/>
    <property type="match status" value="10"/>
</dbReference>
<keyword evidence="11" id="KW-0325">Glycoprotein</keyword>
<dbReference type="SUPFAM" id="SSF52047">
    <property type="entry name" value="RNI-like"/>
    <property type="match status" value="1"/>
</dbReference>
<keyword evidence="8 12" id="KW-1133">Transmembrane helix</keyword>
<dbReference type="Proteomes" id="UP001652623">
    <property type="component" value="Chromosome 12"/>
</dbReference>
<dbReference type="Pfam" id="PF23598">
    <property type="entry name" value="LRR_14"/>
    <property type="match status" value="1"/>
</dbReference>
<keyword evidence="16" id="KW-1185">Reference proteome</keyword>
<dbReference type="GeneID" id="125420246"/>
<evidence type="ECO:0000256" key="6">
    <source>
        <dbReference type="ARBA" id="ARBA00022729"/>
    </source>
</evidence>
<dbReference type="PRINTS" id="PR00019">
    <property type="entry name" value="LEURICHRPT"/>
</dbReference>
<evidence type="ECO:0000313" key="17">
    <source>
        <dbReference type="RefSeq" id="XP_060669148.1"/>
    </source>
</evidence>
<evidence type="ECO:0000256" key="9">
    <source>
        <dbReference type="ARBA" id="ARBA00023136"/>
    </source>
</evidence>
<feature type="chain" id="PRO_5045863823" evidence="13">
    <location>
        <begin position="28"/>
        <end position="981"/>
    </location>
</feature>